<dbReference type="InterPro" id="IPR051481">
    <property type="entry name" value="BTB-POZ/Galectin-3-binding"/>
</dbReference>
<reference evidence="2 3" key="1">
    <citation type="journal article" date="2007" name="Science">
        <title>The Chlamydomonas genome reveals the evolution of key animal and plant functions.</title>
        <authorList>
            <person name="Merchant S.S."/>
            <person name="Prochnik S.E."/>
            <person name="Vallon O."/>
            <person name="Harris E.H."/>
            <person name="Karpowicz S.J."/>
            <person name="Witman G.B."/>
            <person name="Terry A."/>
            <person name="Salamov A."/>
            <person name="Fritz-Laylin L.K."/>
            <person name="Marechal-Drouard L."/>
            <person name="Marshall W.F."/>
            <person name="Qu L.H."/>
            <person name="Nelson D.R."/>
            <person name="Sanderfoot A.A."/>
            <person name="Spalding M.H."/>
            <person name="Kapitonov V.V."/>
            <person name="Ren Q."/>
            <person name="Ferris P."/>
            <person name="Lindquist E."/>
            <person name="Shapiro H."/>
            <person name="Lucas S.M."/>
            <person name="Grimwood J."/>
            <person name="Schmutz J."/>
            <person name="Cardol P."/>
            <person name="Cerutti H."/>
            <person name="Chanfreau G."/>
            <person name="Chen C.L."/>
            <person name="Cognat V."/>
            <person name="Croft M.T."/>
            <person name="Dent R."/>
            <person name="Dutcher S."/>
            <person name="Fernandez E."/>
            <person name="Fukuzawa H."/>
            <person name="Gonzalez-Ballester D."/>
            <person name="Gonzalez-Halphen D."/>
            <person name="Hallmann A."/>
            <person name="Hanikenne M."/>
            <person name="Hippler M."/>
            <person name="Inwood W."/>
            <person name="Jabbari K."/>
            <person name="Kalanon M."/>
            <person name="Kuras R."/>
            <person name="Lefebvre P.A."/>
            <person name="Lemaire S.D."/>
            <person name="Lobanov A.V."/>
            <person name="Lohr M."/>
            <person name="Manuell A."/>
            <person name="Meier I."/>
            <person name="Mets L."/>
            <person name="Mittag M."/>
            <person name="Mittelmeier T."/>
            <person name="Moroney J.V."/>
            <person name="Moseley J."/>
            <person name="Napoli C."/>
            <person name="Nedelcu A.M."/>
            <person name="Niyogi K."/>
            <person name="Novoselov S.V."/>
            <person name="Paulsen I.T."/>
            <person name="Pazour G."/>
            <person name="Purton S."/>
            <person name="Ral J.P."/>
            <person name="Riano-Pachon D.M."/>
            <person name="Riekhof W."/>
            <person name="Rymarquis L."/>
            <person name="Schroda M."/>
            <person name="Stern D."/>
            <person name="Umen J."/>
            <person name="Willows R."/>
            <person name="Wilson N."/>
            <person name="Zimmer S.L."/>
            <person name="Allmer J."/>
            <person name="Balk J."/>
            <person name="Bisova K."/>
            <person name="Chen C.J."/>
            <person name="Elias M."/>
            <person name="Gendler K."/>
            <person name="Hauser C."/>
            <person name="Lamb M.R."/>
            <person name="Ledford H."/>
            <person name="Long J.C."/>
            <person name="Minagawa J."/>
            <person name="Page M.D."/>
            <person name="Pan J."/>
            <person name="Pootakham W."/>
            <person name="Roje S."/>
            <person name="Rose A."/>
            <person name="Stahlberg E."/>
            <person name="Terauchi A.M."/>
            <person name="Yang P."/>
            <person name="Ball S."/>
            <person name="Bowler C."/>
            <person name="Dieckmann C.L."/>
            <person name="Gladyshev V.N."/>
            <person name="Green P."/>
            <person name="Jorgensen R."/>
            <person name="Mayfield S."/>
            <person name="Mueller-Roeber B."/>
            <person name="Rajamani S."/>
            <person name="Sayre R.T."/>
            <person name="Brokstein P."/>
            <person name="Dubchak I."/>
            <person name="Goodstein D."/>
            <person name="Hornick L."/>
            <person name="Huang Y.W."/>
            <person name="Jhaveri J."/>
            <person name="Luo Y."/>
            <person name="Martinez D."/>
            <person name="Ngau W.C."/>
            <person name="Otillar B."/>
            <person name="Poliakov A."/>
            <person name="Porter A."/>
            <person name="Szajkowski L."/>
            <person name="Werner G."/>
            <person name="Zhou K."/>
            <person name="Grigoriev I.V."/>
            <person name="Rokhsar D.S."/>
            <person name="Grossman A.R."/>
        </authorList>
    </citation>
    <scope>NUCLEOTIDE SEQUENCE [LARGE SCALE GENOMIC DNA]</scope>
    <source>
        <strain evidence="3">CC-503</strain>
    </source>
</reference>
<dbReference type="EMBL" id="CM008965">
    <property type="protein sequence ID" value="PNW84120.1"/>
    <property type="molecule type" value="Genomic_DNA"/>
</dbReference>
<dbReference type="InParanoid" id="A0A2K3DUA9"/>
<dbReference type="Proteomes" id="UP000006906">
    <property type="component" value="Chromosome 4"/>
</dbReference>
<dbReference type="PaxDb" id="3055-EDP04133"/>
<keyword evidence="3" id="KW-1185">Reference proteome</keyword>
<evidence type="ECO:0000256" key="1">
    <source>
        <dbReference type="SAM" id="MobiDB-lite"/>
    </source>
</evidence>
<dbReference type="RefSeq" id="XP_001692183.2">
    <property type="nucleotide sequence ID" value="XM_001692131.2"/>
</dbReference>
<dbReference type="PANTHER" id="PTHR24410">
    <property type="entry name" value="HL07962P-RELATED"/>
    <property type="match status" value="1"/>
</dbReference>
<proteinExistence type="predicted"/>
<dbReference type="InterPro" id="IPR011333">
    <property type="entry name" value="SKP1/BTB/POZ_sf"/>
</dbReference>
<sequence>MAAALTPCAPGSSFVTLSFADVPAPPAQQPQEQAQPVQPSANGQEPQPQPQPVQPGGGGQPQPPPPPPKQLTVDRAVLWHASTVLRAMFEDTCSGGGGGGGRKGGGGGGCSSPAAVLQLSGDRPEDWEVALRLLHTIGEALDLVTWDNVVPLCRLADKYDIARLRHDCAWFLSANVSKLTLTEPLASPQNLLHAASLVERYLHQVPCSTQPVREQLDSVIGQLAPHSNHRSSEKVVILWYGKLPVSGLQLAQLAASAEYPDIVAPELQKRIQETTLAALTTVLNTCLRP</sequence>
<evidence type="ECO:0000313" key="3">
    <source>
        <dbReference type="Proteomes" id="UP000006906"/>
    </source>
</evidence>
<protein>
    <submittedName>
        <fullName evidence="2">Uncharacterized protein</fullName>
    </submittedName>
</protein>
<dbReference type="Gramene" id="PNW84120">
    <property type="protein sequence ID" value="PNW84120"/>
    <property type="gene ID" value="CHLRE_04g221770v5"/>
</dbReference>
<feature type="region of interest" description="Disordered" evidence="1">
    <location>
        <begin position="1"/>
        <end position="71"/>
    </location>
</feature>
<dbReference type="Gene3D" id="3.30.710.10">
    <property type="entry name" value="Potassium Channel Kv1.1, Chain A"/>
    <property type="match status" value="1"/>
</dbReference>
<organism evidence="2 3">
    <name type="scientific">Chlamydomonas reinhardtii</name>
    <name type="common">Chlamydomonas smithii</name>
    <dbReference type="NCBI Taxonomy" id="3055"/>
    <lineage>
        <taxon>Eukaryota</taxon>
        <taxon>Viridiplantae</taxon>
        <taxon>Chlorophyta</taxon>
        <taxon>core chlorophytes</taxon>
        <taxon>Chlorophyceae</taxon>
        <taxon>CS clade</taxon>
        <taxon>Chlamydomonadales</taxon>
        <taxon>Chlamydomonadaceae</taxon>
        <taxon>Chlamydomonas</taxon>
    </lineage>
</organism>
<accession>A0A2K3DUA9</accession>
<dbReference type="KEGG" id="cre:CHLRE_04g221770v5"/>
<evidence type="ECO:0000313" key="2">
    <source>
        <dbReference type="EMBL" id="PNW84120.1"/>
    </source>
</evidence>
<feature type="compositionally biased region" description="Low complexity" evidence="1">
    <location>
        <begin position="29"/>
        <end position="46"/>
    </location>
</feature>
<gene>
    <name evidence="2" type="ORF">CHLRE_04g221770v5</name>
</gene>
<dbReference type="OrthoDB" id="549971at2759"/>
<dbReference type="SUPFAM" id="SSF54695">
    <property type="entry name" value="POZ domain"/>
    <property type="match status" value="1"/>
</dbReference>
<dbReference type="GeneID" id="5717757"/>
<dbReference type="PANTHER" id="PTHR24410:SF23">
    <property type="entry name" value="BTB DOMAIN-CONTAINING PROTEIN-RELATED"/>
    <property type="match status" value="1"/>
</dbReference>
<dbReference type="AlphaFoldDB" id="A0A2K3DUA9"/>
<name>A0A2K3DUA9_CHLRE</name>